<organism evidence="4 5">
    <name type="scientific">Enteractinococcus fodinae</name>
    <dbReference type="NCBI Taxonomy" id="684663"/>
    <lineage>
        <taxon>Bacteria</taxon>
        <taxon>Bacillati</taxon>
        <taxon>Actinomycetota</taxon>
        <taxon>Actinomycetes</taxon>
        <taxon>Micrococcales</taxon>
        <taxon>Micrococcaceae</taxon>
    </lineage>
</organism>
<keyword evidence="1" id="KW-0808">Transferase</keyword>
<reference evidence="4 5" key="1">
    <citation type="submission" date="2023-07" db="EMBL/GenBank/DDBJ databases">
        <title>Sequencing the genomes of 1000 actinobacteria strains.</title>
        <authorList>
            <person name="Klenk H.-P."/>
        </authorList>
    </citation>
    <scope>NUCLEOTIDE SEQUENCE [LARGE SCALE GENOMIC DNA]</scope>
    <source>
        <strain evidence="4 5">DSM 22966</strain>
    </source>
</reference>
<dbReference type="PANTHER" id="PTHR43420">
    <property type="entry name" value="ACETYLTRANSFERASE"/>
    <property type="match status" value="1"/>
</dbReference>
<name>A0ABU2AZ37_9MICC</name>
<protein>
    <submittedName>
        <fullName evidence="4">Ribosomal protein S18 acetylase RimI-like enzyme</fullName>
    </submittedName>
</protein>
<evidence type="ECO:0000256" key="2">
    <source>
        <dbReference type="ARBA" id="ARBA00023315"/>
    </source>
</evidence>
<sequence length="158" mass="17651">MTIRALRPDEGELLLRATVDNFNWQDERFTASDVLASPEMVYYTELFPERGDFGFVALEGDTPVGVAWALYLPPSAPGWGFVDAEIPEVSLWVAPSYRREGIGRALIHAIQHGARFRDLPGLSLSVDAGNPAKELYRSEGFVEVEGKESHGVMLWRRT</sequence>
<evidence type="ECO:0000313" key="4">
    <source>
        <dbReference type="EMBL" id="MDR7346615.1"/>
    </source>
</evidence>
<accession>A0ABU2AZ37</accession>
<evidence type="ECO:0000259" key="3">
    <source>
        <dbReference type="PROSITE" id="PS51186"/>
    </source>
</evidence>
<evidence type="ECO:0000256" key="1">
    <source>
        <dbReference type="ARBA" id="ARBA00022679"/>
    </source>
</evidence>
<dbReference type="Proteomes" id="UP001183794">
    <property type="component" value="Unassembled WGS sequence"/>
</dbReference>
<dbReference type="CDD" id="cd04301">
    <property type="entry name" value="NAT_SF"/>
    <property type="match status" value="1"/>
</dbReference>
<proteinExistence type="predicted"/>
<evidence type="ECO:0000313" key="5">
    <source>
        <dbReference type="Proteomes" id="UP001183794"/>
    </source>
</evidence>
<keyword evidence="2" id="KW-0012">Acyltransferase</keyword>
<dbReference type="InterPro" id="IPR000182">
    <property type="entry name" value="GNAT_dom"/>
</dbReference>
<feature type="domain" description="N-acetyltransferase" evidence="3">
    <location>
        <begin position="1"/>
        <end position="158"/>
    </location>
</feature>
<comment type="caution">
    <text evidence="4">The sequence shown here is derived from an EMBL/GenBank/DDBJ whole genome shotgun (WGS) entry which is preliminary data.</text>
</comment>
<dbReference type="PANTHER" id="PTHR43420:SF12">
    <property type="entry name" value="N-ACETYLTRANSFERASE DOMAIN-CONTAINING PROTEIN"/>
    <property type="match status" value="1"/>
</dbReference>
<dbReference type="PROSITE" id="PS51186">
    <property type="entry name" value="GNAT"/>
    <property type="match status" value="1"/>
</dbReference>
<dbReference type="Pfam" id="PF00583">
    <property type="entry name" value="Acetyltransf_1"/>
    <property type="match status" value="1"/>
</dbReference>
<dbReference type="EMBL" id="JAVDYJ010000001">
    <property type="protein sequence ID" value="MDR7346615.1"/>
    <property type="molecule type" value="Genomic_DNA"/>
</dbReference>
<dbReference type="InterPro" id="IPR016181">
    <property type="entry name" value="Acyl_CoA_acyltransferase"/>
</dbReference>
<dbReference type="SUPFAM" id="SSF55729">
    <property type="entry name" value="Acyl-CoA N-acyltransferases (Nat)"/>
    <property type="match status" value="1"/>
</dbReference>
<dbReference type="Gene3D" id="3.40.630.30">
    <property type="match status" value="1"/>
</dbReference>
<keyword evidence="5" id="KW-1185">Reference proteome</keyword>
<gene>
    <name evidence="4" type="ORF">J2S62_000872</name>
</gene>
<dbReference type="InterPro" id="IPR050680">
    <property type="entry name" value="YpeA/RimI_acetyltransf"/>
</dbReference>